<dbReference type="InterPro" id="IPR024618">
    <property type="entry name" value="DUF3857"/>
</dbReference>
<dbReference type="Pfam" id="PF12969">
    <property type="entry name" value="DUF3857"/>
    <property type="match status" value="1"/>
</dbReference>
<dbReference type="Gene3D" id="2.60.40.3140">
    <property type="match status" value="1"/>
</dbReference>
<dbReference type="Gene3D" id="2.60.120.1130">
    <property type="match status" value="1"/>
</dbReference>
<evidence type="ECO:0000313" key="2">
    <source>
        <dbReference type="EMBL" id="RXJ44584.1"/>
    </source>
</evidence>
<feature type="domain" description="DUF3857" evidence="1">
    <location>
        <begin position="2"/>
        <end position="159"/>
    </location>
</feature>
<sequence length="583" mass="67268">MVHTNKRIVTILNSSGNSKVNAYLGYDKGISIKKMEARIFDAQGKEIKKIKRNDFEDVSAVDGGTLYSDSRVKYLRYTPIDYPYTVLFETEVEYSYTAYIRRWKPIEGFATSTENSRYVFRYDASNELNKSETNFESFGVINQSKPGEIHYEANNLKAIVYEAYSPNLKDITPYAMLNLKNFSYEGYFGSSNDWEGLGKWMHEQLLLGRTRVSDKTKNEINALVAGLDDPLDKAKVVYQYVQNNTRYISVQEGIGGIQPIDALKVDEVKYGDCKGLSNYTKALLDLVGVESYYTRVFASPDNLVDINKDFVSFLGQSNHVILNLPYQGTNIWLECTSQTSPFGYSANFTDDRNVFVIRPDGGEVIRTKIYTAAENLLDTKANIVLTEDGDIEAKINLNSYGTQYGHHVGIQYRTLKDQTLHYKDYWSYIHNVDILSMNYNNDKDTIMFTENIELTAKKYASKTGDRLLLSPNFFNVLSNVPTRYRERKLPFEIERGFHDMDEYVISIPENFEVEALQNDVLIENKFGKYNYSISKMDDHTLLFKRSFILNKGHYVNTDYEDFRNFYLEVVKQDQSRIILIKKS</sequence>
<accession>A0A4Q0XCU5</accession>
<keyword evidence="3" id="KW-1185">Reference proteome</keyword>
<dbReference type="AlphaFoldDB" id="A0A4Q0XCU5"/>
<dbReference type="InterPro" id="IPR038765">
    <property type="entry name" value="Papain-like_cys_pep_sf"/>
</dbReference>
<dbReference type="SUPFAM" id="SSF54001">
    <property type="entry name" value="Cysteine proteinases"/>
    <property type="match status" value="1"/>
</dbReference>
<organism evidence="2 3">
    <name type="scientific">Gelidibacter gilvus</name>
    <dbReference type="NCBI Taxonomy" id="59602"/>
    <lineage>
        <taxon>Bacteria</taxon>
        <taxon>Pseudomonadati</taxon>
        <taxon>Bacteroidota</taxon>
        <taxon>Flavobacteriia</taxon>
        <taxon>Flavobacteriales</taxon>
        <taxon>Flavobacteriaceae</taxon>
        <taxon>Gelidibacter</taxon>
    </lineage>
</organism>
<dbReference type="EMBL" id="SDDZ01000016">
    <property type="protein sequence ID" value="RXJ44584.1"/>
    <property type="molecule type" value="Genomic_DNA"/>
</dbReference>
<dbReference type="Gene3D" id="3.10.620.30">
    <property type="match status" value="1"/>
</dbReference>
<evidence type="ECO:0000259" key="1">
    <source>
        <dbReference type="Pfam" id="PF12969"/>
    </source>
</evidence>
<reference evidence="2 3" key="1">
    <citation type="submission" date="2019-01" db="EMBL/GenBank/DDBJ databases">
        <title>Genome sequence of the Antarctic species Gelidibacter gilvus ACAM 158(T).</title>
        <authorList>
            <person name="Bowman J.P."/>
        </authorList>
    </citation>
    <scope>NUCLEOTIDE SEQUENCE [LARGE SCALE GENOMIC DNA]</scope>
    <source>
        <strain evidence="2 3">IC158</strain>
    </source>
</reference>
<comment type="caution">
    <text evidence="2">The sequence shown here is derived from an EMBL/GenBank/DDBJ whole genome shotgun (WGS) entry which is preliminary data.</text>
</comment>
<evidence type="ECO:0000313" key="3">
    <source>
        <dbReference type="Proteomes" id="UP000289792"/>
    </source>
</evidence>
<proteinExistence type="predicted"/>
<name>A0A4Q0XCU5_9FLAO</name>
<gene>
    <name evidence="2" type="ORF">ESZ48_17080</name>
</gene>
<dbReference type="OrthoDB" id="8595007at2"/>
<protein>
    <submittedName>
        <fullName evidence="2">DUF3857 domain-containing protein</fullName>
    </submittedName>
</protein>
<dbReference type="Proteomes" id="UP000289792">
    <property type="component" value="Unassembled WGS sequence"/>
</dbReference>